<organism evidence="4 5">
    <name type="scientific">Candidatus Sphingobacterium stercoripullorum</name>
    <dbReference type="NCBI Taxonomy" id="2838759"/>
    <lineage>
        <taxon>Bacteria</taxon>
        <taxon>Pseudomonadati</taxon>
        <taxon>Bacteroidota</taxon>
        <taxon>Sphingobacteriia</taxon>
        <taxon>Sphingobacteriales</taxon>
        <taxon>Sphingobacteriaceae</taxon>
        <taxon>Sphingobacterium</taxon>
    </lineage>
</organism>
<dbReference type="PANTHER" id="PTHR47271:SF2">
    <property type="entry name" value="ARGININE DEIMINASE"/>
    <property type="match status" value="1"/>
</dbReference>
<dbReference type="Proteomes" id="UP000824156">
    <property type="component" value="Unassembled WGS sequence"/>
</dbReference>
<dbReference type="EMBL" id="DXEZ01000150">
    <property type="protein sequence ID" value="HIX54456.1"/>
    <property type="molecule type" value="Genomic_DNA"/>
</dbReference>
<reference evidence="4" key="1">
    <citation type="journal article" date="2021" name="PeerJ">
        <title>Extensive microbial diversity within the chicken gut microbiome revealed by metagenomics and culture.</title>
        <authorList>
            <person name="Gilroy R."/>
            <person name="Ravi A."/>
            <person name="Getino M."/>
            <person name="Pursley I."/>
            <person name="Horton D.L."/>
            <person name="Alikhan N.F."/>
            <person name="Baker D."/>
            <person name="Gharbi K."/>
            <person name="Hall N."/>
            <person name="Watson M."/>
            <person name="Adriaenssens E.M."/>
            <person name="Foster-Nyarko E."/>
            <person name="Jarju S."/>
            <person name="Secka A."/>
            <person name="Antonio M."/>
            <person name="Oren A."/>
            <person name="Chaudhuri R.R."/>
            <person name="La Ragione R."/>
            <person name="Hildebrand F."/>
            <person name="Pallen M.J."/>
        </authorList>
    </citation>
    <scope>NUCLEOTIDE SEQUENCE</scope>
    <source>
        <strain evidence="4">1719</strain>
    </source>
</reference>
<dbReference type="GO" id="GO:0019546">
    <property type="term" value="P:L-arginine deiminase pathway"/>
    <property type="evidence" value="ECO:0007669"/>
    <property type="project" value="TreeGrafter"/>
</dbReference>
<dbReference type="AlphaFoldDB" id="A0A9D1W861"/>
<dbReference type="Gene3D" id="3.75.10.10">
    <property type="entry name" value="L-arginine/glycine Amidinotransferase, Chain A"/>
    <property type="match status" value="1"/>
</dbReference>
<name>A0A9D1W861_9SPHI</name>
<comment type="caution">
    <text evidence="4">The sequence shown here is derived from an EMBL/GenBank/DDBJ whole genome shotgun (WGS) entry which is preliminary data.</text>
</comment>
<evidence type="ECO:0000313" key="5">
    <source>
        <dbReference type="Proteomes" id="UP000824156"/>
    </source>
</evidence>
<comment type="pathway">
    <text evidence="1">Amino-acid degradation; L-arginine degradation via ADI pathway; carbamoyl phosphate from L-arginine: step 1/2.</text>
</comment>
<evidence type="ECO:0000256" key="2">
    <source>
        <dbReference type="ARBA" id="ARBA00012171"/>
    </source>
</evidence>
<evidence type="ECO:0000256" key="3">
    <source>
        <dbReference type="ARBA" id="ARBA00049429"/>
    </source>
</evidence>
<gene>
    <name evidence="4" type="ORF">H9853_05470</name>
</gene>
<reference evidence="4" key="2">
    <citation type="submission" date="2021-04" db="EMBL/GenBank/DDBJ databases">
        <authorList>
            <person name="Gilroy R."/>
        </authorList>
    </citation>
    <scope>NUCLEOTIDE SEQUENCE</scope>
    <source>
        <strain evidence="4">1719</strain>
    </source>
</reference>
<evidence type="ECO:0000256" key="1">
    <source>
        <dbReference type="ARBA" id="ARBA00005213"/>
    </source>
</evidence>
<proteinExistence type="predicted"/>
<dbReference type="PANTHER" id="PTHR47271">
    <property type="entry name" value="ARGININE DEIMINASE"/>
    <property type="match status" value="1"/>
</dbReference>
<evidence type="ECO:0000313" key="4">
    <source>
        <dbReference type="EMBL" id="HIX54456.1"/>
    </source>
</evidence>
<dbReference type="EC" id="3.5.3.6" evidence="2"/>
<dbReference type="SUPFAM" id="SSF55909">
    <property type="entry name" value="Pentein"/>
    <property type="match status" value="1"/>
</dbReference>
<sequence>MAVMVKNEISKLKQVIVGIADFNGPIPKVEEAYDPQSLRHVIKGTYPSEKELVQQLEGLCDVLRIHGVEVFRPQLMRGVNQIFTRDVGFVISNRFFKSNILPDREEEWLAIKPLIDSLDIQVHVLPEKVHVEGGDVILYDDFLFVGTYYGADYATYKTARTNPLAVACLKEQFPNKTVVGIDLLKSDVDPSAGALHLDCCFQPVGQSSAIVCFDVFRDKKDVEFIKQRFSDDNLYVLQKEEMSQLQTNVVSIDANTLISDLRFKGLNDWLRSKNITVVELDYSAVGKLGGLFRCSTLPLIRE</sequence>
<protein>
    <recommendedName>
        <fullName evidence="2">arginine deiminase</fullName>
        <ecNumber evidence="2">3.5.3.6</ecNumber>
    </recommendedName>
</protein>
<comment type="catalytic activity">
    <reaction evidence="3">
        <text>L-arginine + H2O = L-citrulline + NH4(+)</text>
        <dbReference type="Rhea" id="RHEA:19597"/>
        <dbReference type="ChEBI" id="CHEBI:15377"/>
        <dbReference type="ChEBI" id="CHEBI:28938"/>
        <dbReference type="ChEBI" id="CHEBI:32682"/>
        <dbReference type="ChEBI" id="CHEBI:57743"/>
        <dbReference type="EC" id="3.5.3.6"/>
    </reaction>
</comment>
<accession>A0A9D1W861</accession>
<dbReference type="GO" id="GO:0016990">
    <property type="term" value="F:arginine deiminase activity"/>
    <property type="evidence" value="ECO:0007669"/>
    <property type="project" value="UniProtKB-EC"/>
</dbReference>
<dbReference type="Pfam" id="PF19420">
    <property type="entry name" value="DDAH_eukar"/>
    <property type="match status" value="1"/>
</dbReference>